<feature type="transmembrane region" description="Helical" evidence="9">
    <location>
        <begin position="25"/>
        <end position="47"/>
    </location>
</feature>
<feature type="transmembrane region" description="Helical" evidence="9">
    <location>
        <begin position="371"/>
        <end position="397"/>
    </location>
</feature>
<keyword evidence="5" id="KW-0406">Ion transport</keyword>
<evidence type="ECO:0000313" key="10">
    <source>
        <dbReference type="EMBL" id="SBW04707.1"/>
    </source>
</evidence>
<evidence type="ECO:0000256" key="3">
    <source>
        <dbReference type="ARBA" id="ARBA00022692"/>
    </source>
</evidence>
<feature type="transmembrane region" description="Helical" evidence="9">
    <location>
        <begin position="239"/>
        <end position="259"/>
    </location>
</feature>
<feature type="transmembrane region" description="Helical" evidence="9">
    <location>
        <begin position="202"/>
        <end position="227"/>
    </location>
</feature>
<feature type="transmembrane region" description="Helical" evidence="9">
    <location>
        <begin position="279"/>
        <end position="302"/>
    </location>
</feature>
<evidence type="ECO:0000256" key="8">
    <source>
        <dbReference type="SAM" id="MobiDB-lite"/>
    </source>
</evidence>
<dbReference type="AlphaFoldDB" id="A0A212JZ43"/>
<evidence type="ECO:0000256" key="2">
    <source>
        <dbReference type="ARBA" id="ARBA00022448"/>
    </source>
</evidence>
<name>A0A212JZ43_9BACT</name>
<dbReference type="PANTHER" id="PTHR45711">
    <property type="entry name" value="CHLORIDE CHANNEL PROTEIN"/>
    <property type="match status" value="1"/>
</dbReference>
<dbReference type="SUPFAM" id="SSF81340">
    <property type="entry name" value="Clc chloride channel"/>
    <property type="match status" value="1"/>
</dbReference>
<comment type="subcellular location">
    <subcellularLocation>
        <location evidence="1">Membrane</location>
        <topology evidence="1">Multi-pass membrane protein</topology>
    </subcellularLocation>
</comment>
<reference evidence="10" key="1">
    <citation type="submission" date="2016-04" db="EMBL/GenBank/DDBJ databases">
        <authorList>
            <person name="Evans L.H."/>
            <person name="Alamgir A."/>
            <person name="Owens N."/>
            <person name="Weber N.D."/>
            <person name="Virtaneva K."/>
            <person name="Barbian K."/>
            <person name="Babar A."/>
            <person name="Rosenke K."/>
        </authorList>
    </citation>
    <scope>NUCLEOTIDE SEQUENCE</scope>
    <source>
        <strain evidence="10">92-2</strain>
    </source>
</reference>
<dbReference type="RefSeq" id="WP_227119318.1">
    <property type="nucleotide sequence ID" value="NZ_LT598928.1"/>
</dbReference>
<feature type="transmembrane region" description="Helical" evidence="9">
    <location>
        <begin position="340"/>
        <end position="359"/>
    </location>
</feature>
<dbReference type="EMBL" id="FLUP01000001">
    <property type="protein sequence ID" value="SBW04707.1"/>
    <property type="molecule type" value="Genomic_DNA"/>
</dbReference>
<dbReference type="PANTHER" id="PTHR45711:SF6">
    <property type="entry name" value="CHLORIDE CHANNEL PROTEIN"/>
    <property type="match status" value="1"/>
</dbReference>
<keyword evidence="3 9" id="KW-0812">Transmembrane</keyword>
<accession>A0A212JZ43</accession>
<dbReference type="InterPro" id="IPR014743">
    <property type="entry name" value="Cl-channel_core"/>
</dbReference>
<keyword evidence="7" id="KW-0868">Chloride</keyword>
<feature type="transmembrane region" description="Helical" evidence="9">
    <location>
        <begin position="167"/>
        <end position="190"/>
    </location>
</feature>
<gene>
    <name evidence="10" type="ORF">KM92DES2_11961</name>
</gene>
<keyword evidence="2" id="KW-0813">Transport</keyword>
<evidence type="ECO:0000256" key="7">
    <source>
        <dbReference type="ARBA" id="ARBA00023214"/>
    </source>
</evidence>
<evidence type="ECO:0000256" key="5">
    <source>
        <dbReference type="ARBA" id="ARBA00023065"/>
    </source>
</evidence>
<evidence type="ECO:0008006" key="11">
    <source>
        <dbReference type="Google" id="ProtNLM"/>
    </source>
</evidence>
<evidence type="ECO:0000256" key="6">
    <source>
        <dbReference type="ARBA" id="ARBA00023136"/>
    </source>
</evidence>
<feature type="compositionally biased region" description="Polar residues" evidence="8">
    <location>
        <begin position="452"/>
        <end position="464"/>
    </location>
</feature>
<keyword evidence="4 9" id="KW-1133">Transmembrane helix</keyword>
<evidence type="ECO:0000256" key="4">
    <source>
        <dbReference type="ARBA" id="ARBA00022989"/>
    </source>
</evidence>
<dbReference type="Pfam" id="PF00654">
    <property type="entry name" value="Voltage_CLC"/>
    <property type="match status" value="1"/>
</dbReference>
<feature type="transmembrane region" description="Helical" evidence="9">
    <location>
        <begin position="403"/>
        <end position="423"/>
    </location>
</feature>
<dbReference type="GO" id="GO:0005886">
    <property type="term" value="C:plasma membrane"/>
    <property type="evidence" value="ECO:0007669"/>
    <property type="project" value="TreeGrafter"/>
</dbReference>
<feature type="transmembrane region" description="Helical" evidence="9">
    <location>
        <begin position="67"/>
        <end position="87"/>
    </location>
</feature>
<dbReference type="InterPro" id="IPR001807">
    <property type="entry name" value="ClC"/>
</dbReference>
<organism evidence="10">
    <name type="scientific">uncultured Desulfovibrio sp</name>
    <dbReference type="NCBI Taxonomy" id="167968"/>
    <lineage>
        <taxon>Bacteria</taxon>
        <taxon>Pseudomonadati</taxon>
        <taxon>Thermodesulfobacteriota</taxon>
        <taxon>Desulfovibrionia</taxon>
        <taxon>Desulfovibrionales</taxon>
        <taxon>Desulfovibrionaceae</taxon>
        <taxon>Desulfovibrio</taxon>
        <taxon>environmental samples</taxon>
    </lineage>
</organism>
<dbReference type="Gene3D" id="1.10.3080.10">
    <property type="entry name" value="Clc chloride channel"/>
    <property type="match status" value="1"/>
</dbReference>
<sequence length="464" mass="48963">MPFHSPIPPTLRDLDALRNIGVRRVIMQALVTGGVTGAVIGLFRLAYDHINAALVHTIRQHDLYDPVVAAWIFGGLAILALLALLALRLEPLVSGSGIPQVELMVRGQMRMNWLRVLLCKFAGTLVSLSGGLSVGREGPSIMMGAAVGAGVGHLWGERSGQSLPRYLVGGSVAGLAAAFGAPLAGMFFAFEEMKTILSAPMLLFTGVCALAAWFVVQVLLGFGLVFPFAQQPFIHWTQWWIIPFVGIGMGVLGAFYNLILLRLTLWADHSPLMPRPLRVLLPFMLAGVLLYLCPQVLVGIGFSTLQLESLPLPLLGLFGLLAVKMAFSWISFASGVSGGLLMPVLLMGSIGGACMAAGLQSAGVISPEQTATVLTLGMTGLFAGSVRAPLTGAFLLLEMTGSFHNIPTVVLTAYIAAFTANALRSEPVYDSLRARCLDLAGAAAPSDKNGNDTDASGSATQLQK</sequence>
<dbReference type="GO" id="GO:0005247">
    <property type="term" value="F:voltage-gated chloride channel activity"/>
    <property type="evidence" value="ECO:0007669"/>
    <property type="project" value="TreeGrafter"/>
</dbReference>
<dbReference type="PRINTS" id="PR00762">
    <property type="entry name" value="CLCHANNEL"/>
</dbReference>
<proteinExistence type="predicted"/>
<feature type="transmembrane region" description="Helical" evidence="9">
    <location>
        <begin position="113"/>
        <end position="132"/>
    </location>
</feature>
<evidence type="ECO:0000256" key="1">
    <source>
        <dbReference type="ARBA" id="ARBA00004141"/>
    </source>
</evidence>
<keyword evidence="6 9" id="KW-0472">Membrane</keyword>
<protein>
    <recommendedName>
        <fullName evidence="11">Cl-channel voltage-gated family protein</fullName>
    </recommendedName>
</protein>
<feature type="transmembrane region" description="Helical" evidence="9">
    <location>
        <begin position="314"/>
        <end position="334"/>
    </location>
</feature>
<feature type="region of interest" description="Disordered" evidence="8">
    <location>
        <begin position="444"/>
        <end position="464"/>
    </location>
</feature>
<evidence type="ECO:0000256" key="9">
    <source>
        <dbReference type="SAM" id="Phobius"/>
    </source>
</evidence>